<evidence type="ECO:0000313" key="3">
    <source>
        <dbReference type="Proteomes" id="UP000246464"/>
    </source>
</evidence>
<feature type="region of interest" description="Disordered" evidence="1">
    <location>
        <begin position="72"/>
        <end position="101"/>
    </location>
</feature>
<dbReference type="AlphaFoldDB" id="A0A2U9CMZ5"/>
<accession>A0A2U9CMZ5</accession>
<organism evidence="2 3">
    <name type="scientific">Scophthalmus maximus</name>
    <name type="common">Turbot</name>
    <name type="synonym">Psetta maxima</name>
    <dbReference type="NCBI Taxonomy" id="52904"/>
    <lineage>
        <taxon>Eukaryota</taxon>
        <taxon>Metazoa</taxon>
        <taxon>Chordata</taxon>
        <taxon>Craniata</taxon>
        <taxon>Vertebrata</taxon>
        <taxon>Euteleostomi</taxon>
        <taxon>Actinopterygii</taxon>
        <taxon>Neopterygii</taxon>
        <taxon>Teleostei</taxon>
        <taxon>Neoteleostei</taxon>
        <taxon>Acanthomorphata</taxon>
        <taxon>Carangaria</taxon>
        <taxon>Pleuronectiformes</taxon>
        <taxon>Pleuronectoidei</taxon>
        <taxon>Scophthalmidae</taxon>
        <taxon>Scophthalmus</taxon>
    </lineage>
</organism>
<gene>
    <name evidence="2" type="ORF">SMAX5B_020117</name>
</gene>
<dbReference type="Proteomes" id="UP000246464">
    <property type="component" value="Chromosome 18"/>
</dbReference>
<sequence>MGAYKECFLFQSTYPAPSDGEAWGISGDLQRSSEDEETLFQPERMMLHAASQLTDLQCQQDEAIAYIMGCPCSDDDSSQSDGESSDDDRGFDSKGSCELPT</sequence>
<keyword evidence="3" id="KW-1185">Reference proteome</keyword>
<dbReference type="EMBL" id="CP026260">
    <property type="protein sequence ID" value="AWP17320.1"/>
    <property type="molecule type" value="Genomic_DNA"/>
</dbReference>
<evidence type="ECO:0000256" key="1">
    <source>
        <dbReference type="SAM" id="MobiDB-lite"/>
    </source>
</evidence>
<feature type="compositionally biased region" description="Acidic residues" evidence="1">
    <location>
        <begin position="73"/>
        <end position="86"/>
    </location>
</feature>
<name>A0A2U9CMZ5_SCOMX</name>
<reference evidence="2 3" key="1">
    <citation type="submission" date="2017-12" db="EMBL/GenBank/DDBJ databases">
        <title>Integrating genomic resources of turbot (Scophthalmus maximus) in depth evaluation of genetic and physical mapping variation across individuals.</title>
        <authorList>
            <person name="Martinez P."/>
        </authorList>
    </citation>
    <scope>NUCLEOTIDE SEQUENCE [LARGE SCALE GENOMIC DNA]</scope>
</reference>
<protein>
    <submittedName>
        <fullName evidence="2">Uncharacterized protein</fullName>
    </submittedName>
</protein>
<proteinExistence type="predicted"/>
<evidence type="ECO:0000313" key="2">
    <source>
        <dbReference type="EMBL" id="AWP17320.1"/>
    </source>
</evidence>